<keyword evidence="10" id="KW-0378">Hydrolase</keyword>
<dbReference type="GO" id="GO:0050568">
    <property type="term" value="F:protein-glutamine glutaminase activity"/>
    <property type="evidence" value="ECO:0007669"/>
    <property type="project" value="UniProtKB-EC"/>
</dbReference>
<gene>
    <name evidence="10" type="primary">cheB_1</name>
    <name evidence="10" type="ORF">PAECIP111802_00099</name>
</gene>
<dbReference type="RefSeq" id="WP_218096497.1">
    <property type="nucleotide sequence ID" value="NZ_CAJVCE010000001.1"/>
</dbReference>
<protein>
    <submittedName>
        <fullName evidence="10">Protein-glutamate methylesterase/protein-glutamine glutaminase</fullName>
        <ecNumber evidence="10">3.5.1.44</ecNumber>
    </submittedName>
</protein>
<sequence length="364" mass="42612">MIRAMIVDDEYFVRKGLITTLPWESFGIRIVAEANNGKKALELLAEQPVDLVFTDLTMPVMNGFDLMRCIRQQYPQMDVVILTCHQDFNYIQDTLRLGALDYIVKTELEAGNLEESLQRITDHIRGAAGERREAPEPVTRWLDSDETMLQSHMDEWLKLYWVIKDDEFDQMCSRLETIRPPIPKLHKVMHYLIVEMNRLIGLGDLHEWLNRSESVCSWDDWRRFITHFRSVIGHKLRCSSYPEYVLLLMLDMVEYMKTNMDSKVTQSAMAAKARMSRSYFSKSFKDIVGKPFPDYLKELRINRAKLLLIQTSRQIADIAIDCGFQDYRYFSRQFREETGFLPSEFRISASGNTALTDDRSEFGH</sequence>
<dbReference type="PANTHER" id="PTHR42713:SF3">
    <property type="entry name" value="TRANSCRIPTIONAL REGULATORY PROTEIN HPTR"/>
    <property type="match status" value="1"/>
</dbReference>
<dbReference type="EMBL" id="CAJVCE010000001">
    <property type="protein sequence ID" value="CAG7614690.1"/>
    <property type="molecule type" value="Genomic_DNA"/>
</dbReference>
<dbReference type="PROSITE" id="PS01124">
    <property type="entry name" value="HTH_ARAC_FAMILY_2"/>
    <property type="match status" value="1"/>
</dbReference>
<keyword evidence="4" id="KW-0805">Transcription regulation</keyword>
<feature type="domain" description="HTH araC/xylS-type" evidence="8">
    <location>
        <begin position="250"/>
        <end position="348"/>
    </location>
</feature>
<keyword evidence="2 7" id="KW-0597">Phosphoprotein</keyword>
<evidence type="ECO:0000256" key="7">
    <source>
        <dbReference type="PROSITE-ProRule" id="PRU00169"/>
    </source>
</evidence>
<dbReference type="Proteomes" id="UP000730618">
    <property type="component" value="Unassembled WGS sequence"/>
</dbReference>
<keyword evidence="6" id="KW-0804">Transcription</keyword>
<evidence type="ECO:0000313" key="11">
    <source>
        <dbReference type="Proteomes" id="UP000730618"/>
    </source>
</evidence>
<evidence type="ECO:0000256" key="1">
    <source>
        <dbReference type="ARBA" id="ARBA00022490"/>
    </source>
</evidence>
<evidence type="ECO:0000259" key="8">
    <source>
        <dbReference type="PROSITE" id="PS01124"/>
    </source>
</evidence>
<evidence type="ECO:0000256" key="2">
    <source>
        <dbReference type="ARBA" id="ARBA00022553"/>
    </source>
</evidence>
<keyword evidence="3" id="KW-0902">Two-component regulatory system</keyword>
<dbReference type="SMART" id="SM00448">
    <property type="entry name" value="REC"/>
    <property type="match status" value="1"/>
</dbReference>
<comment type="caution">
    <text evidence="10">The sequence shown here is derived from an EMBL/GenBank/DDBJ whole genome shotgun (WGS) entry which is preliminary data.</text>
</comment>
<name>A0ABN7TBZ1_9BACL</name>
<proteinExistence type="predicted"/>
<dbReference type="PANTHER" id="PTHR42713">
    <property type="entry name" value="HISTIDINE KINASE-RELATED"/>
    <property type="match status" value="1"/>
</dbReference>
<evidence type="ECO:0000259" key="9">
    <source>
        <dbReference type="PROSITE" id="PS50110"/>
    </source>
</evidence>
<accession>A0ABN7TBZ1</accession>
<evidence type="ECO:0000256" key="4">
    <source>
        <dbReference type="ARBA" id="ARBA00023015"/>
    </source>
</evidence>
<dbReference type="InterPro" id="IPR018062">
    <property type="entry name" value="HTH_AraC-typ_CS"/>
</dbReference>
<keyword evidence="11" id="KW-1185">Reference proteome</keyword>
<dbReference type="InterPro" id="IPR001789">
    <property type="entry name" value="Sig_transdc_resp-reg_receiver"/>
</dbReference>
<evidence type="ECO:0000313" key="10">
    <source>
        <dbReference type="EMBL" id="CAG7614690.1"/>
    </source>
</evidence>
<evidence type="ECO:0000256" key="6">
    <source>
        <dbReference type="ARBA" id="ARBA00023163"/>
    </source>
</evidence>
<dbReference type="EC" id="3.5.1.44" evidence="10"/>
<dbReference type="InterPro" id="IPR051552">
    <property type="entry name" value="HptR"/>
</dbReference>
<dbReference type="SMART" id="SM00342">
    <property type="entry name" value="HTH_ARAC"/>
    <property type="match status" value="1"/>
</dbReference>
<evidence type="ECO:0000256" key="5">
    <source>
        <dbReference type="ARBA" id="ARBA00023125"/>
    </source>
</evidence>
<dbReference type="CDD" id="cd17536">
    <property type="entry name" value="REC_YesN-like"/>
    <property type="match status" value="1"/>
</dbReference>
<dbReference type="PROSITE" id="PS50110">
    <property type="entry name" value="RESPONSE_REGULATORY"/>
    <property type="match status" value="1"/>
</dbReference>
<dbReference type="Pfam" id="PF12833">
    <property type="entry name" value="HTH_18"/>
    <property type="match status" value="1"/>
</dbReference>
<dbReference type="PROSITE" id="PS00041">
    <property type="entry name" value="HTH_ARAC_FAMILY_1"/>
    <property type="match status" value="1"/>
</dbReference>
<keyword evidence="5" id="KW-0238">DNA-binding</keyword>
<feature type="domain" description="Response regulatory" evidence="9">
    <location>
        <begin position="3"/>
        <end position="120"/>
    </location>
</feature>
<keyword evidence="1" id="KW-0963">Cytoplasm</keyword>
<dbReference type="InterPro" id="IPR018060">
    <property type="entry name" value="HTH_AraC"/>
</dbReference>
<dbReference type="Pfam" id="PF00072">
    <property type="entry name" value="Response_reg"/>
    <property type="match status" value="1"/>
</dbReference>
<evidence type="ECO:0000256" key="3">
    <source>
        <dbReference type="ARBA" id="ARBA00023012"/>
    </source>
</evidence>
<organism evidence="10 11">
    <name type="scientific">Paenibacillus allorhizosphaerae</name>
    <dbReference type="NCBI Taxonomy" id="2849866"/>
    <lineage>
        <taxon>Bacteria</taxon>
        <taxon>Bacillati</taxon>
        <taxon>Bacillota</taxon>
        <taxon>Bacilli</taxon>
        <taxon>Bacillales</taxon>
        <taxon>Paenibacillaceae</taxon>
        <taxon>Paenibacillus</taxon>
    </lineage>
</organism>
<feature type="modified residue" description="4-aspartylphosphate" evidence="7">
    <location>
        <position position="55"/>
    </location>
</feature>
<reference evidence="10 11" key="1">
    <citation type="submission" date="2021-06" db="EMBL/GenBank/DDBJ databases">
        <authorList>
            <person name="Criscuolo A."/>
        </authorList>
    </citation>
    <scope>NUCLEOTIDE SEQUENCE [LARGE SCALE GENOMIC DNA]</scope>
    <source>
        <strain evidence="11">CIP 111802</strain>
    </source>
</reference>